<protein>
    <submittedName>
        <fullName evidence="1">Uncharacterized protein</fullName>
    </submittedName>
</protein>
<organism evidence="1">
    <name type="scientific">Sesamum radiatum</name>
    <name type="common">Black benniseed</name>
    <dbReference type="NCBI Taxonomy" id="300843"/>
    <lineage>
        <taxon>Eukaryota</taxon>
        <taxon>Viridiplantae</taxon>
        <taxon>Streptophyta</taxon>
        <taxon>Embryophyta</taxon>
        <taxon>Tracheophyta</taxon>
        <taxon>Spermatophyta</taxon>
        <taxon>Magnoliopsida</taxon>
        <taxon>eudicotyledons</taxon>
        <taxon>Gunneridae</taxon>
        <taxon>Pentapetalae</taxon>
        <taxon>asterids</taxon>
        <taxon>lamiids</taxon>
        <taxon>Lamiales</taxon>
        <taxon>Pedaliaceae</taxon>
        <taxon>Sesamum</taxon>
    </lineage>
</organism>
<proteinExistence type="predicted"/>
<evidence type="ECO:0000313" key="1">
    <source>
        <dbReference type="EMBL" id="KAL0367629.1"/>
    </source>
</evidence>
<gene>
    <name evidence="1" type="ORF">Sradi_3653000</name>
</gene>
<reference evidence="1" key="2">
    <citation type="journal article" date="2024" name="Plant">
        <title>Genomic evolution and insights into agronomic trait innovations of Sesamum species.</title>
        <authorList>
            <person name="Miao H."/>
            <person name="Wang L."/>
            <person name="Qu L."/>
            <person name="Liu H."/>
            <person name="Sun Y."/>
            <person name="Le M."/>
            <person name="Wang Q."/>
            <person name="Wei S."/>
            <person name="Zheng Y."/>
            <person name="Lin W."/>
            <person name="Duan Y."/>
            <person name="Cao H."/>
            <person name="Xiong S."/>
            <person name="Wang X."/>
            <person name="Wei L."/>
            <person name="Li C."/>
            <person name="Ma Q."/>
            <person name="Ju M."/>
            <person name="Zhao R."/>
            <person name="Li G."/>
            <person name="Mu C."/>
            <person name="Tian Q."/>
            <person name="Mei H."/>
            <person name="Zhang T."/>
            <person name="Gao T."/>
            <person name="Zhang H."/>
        </authorList>
    </citation>
    <scope>NUCLEOTIDE SEQUENCE</scope>
    <source>
        <strain evidence="1">G02</strain>
    </source>
</reference>
<sequence length="61" mass="7030">MQVLRVDLVPNINGSEIIPPGWITSPANPYREVFTFLERCPPVAFDRMVLQRVYPPNFQSL</sequence>
<comment type="caution">
    <text evidence="1">The sequence shown here is derived from an EMBL/GenBank/DDBJ whole genome shotgun (WGS) entry which is preliminary data.</text>
</comment>
<reference evidence="1" key="1">
    <citation type="submission" date="2020-06" db="EMBL/GenBank/DDBJ databases">
        <authorList>
            <person name="Li T."/>
            <person name="Hu X."/>
            <person name="Zhang T."/>
            <person name="Song X."/>
            <person name="Zhang H."/>
            <person name="Dai N."/>
            <person name="Sheng W."/>
            <person name="Hou X."/>
            <person name="Wei L."/>
        </authorList>
    </citation>
    <scope>NUCLEOTIDE SEQUENCE</scope>
    <source>
        <strain evidence="1">G02</strain>
        <tissue evidence="1">Leaf</tissue>
    </source>
</reference>
<accession>A0AAW2QJ01</accession>
<dbReference type="AlphaFoldDB" id="A0AAW2QJ01"/>
<name>A0AAW2QJ01_SESRA</name>
<dbReference type="EMBL" id="JACGWJ010000015">
    <property type="protein sequence ID" value="KAL0367629.1"/>
    <property type="molecule type" value="Genomic_DNA"/>
</dbReference>